<accession>A0A6J5SVC6</accession>
<sequence length="243" mass="28424">MKLAAIYNVWDGDEILPYSIAQIKPHVDVIIIVYQHVSNFGESYRPTLPERGTINVQYHPDLTKSGTFNETRKRNLGLEVARAEECTHFISMDCDEIYDGLVFKEWKNKVEQYDSSACKMLTYYKHPNIRLSPLEDYYVPFISRIYPDTRLGSLGYPVRVDPTRSVSTSKNFYIIDEPIMNHYSWVRADIGRKLRNSSASGRWRDKIPAMVEAFEQFETTGKMVNFEQYHWVKVANRFDLPPF</sequence>
<name>A0A6J5SVC6_9CAUD</name>
<protein>
    <submittedName>
        <fullName evidence="1">Uncharacterized protein</fullName>
    </submittedName>
</protein>
<proteinExistence type="predicted"/>
<evidence type="ECO:0000313" key="1">
    <source>
        <dbReference type="EMBL" id="CAB4219522.1"/>
    </source>
</evidence>
<organism evidence="1">
    <name type="scientific">uncultured Caudovirales phage</name>
    <dbReference type="NCBI Taxonomy" id="2100421"/>
    <lineage>
        <taxon>Viruses</taxon>
        <taxon>Duplodnaviria</taxon>
        <taxon>Heunggongvirae</taxon>
        <taxon>Uroviricota</taxon>
        <taxon>Caudoviricetes</taxon>
        <taxon>Peduoviridae</taxon>
        <taxon>Maltschvirus</taxon>
        <taxon>Maltschvirus maltsch</taxon>
    </lineage>
</organism>
<dbReference type="EMBL" id="LR797481">
    <property type="protein sequence ID" value="CAB4219522.1"/>
    <property type="molecule type" value="Genomic_DNA"/>
</dbReference>
<gene>
    <name evidence="1" type="ORF">UFOVP1615_16</name>
</gene>
<reference evidence="1" key="1">
    <citation type="submission" date="2020-05" db="EMBL/GenBank/DDBJ databases">
        <authorList>
            <person name="Chiriac C."/>
            <person name="Salcher M."/>
            <person name="Ghai R."/>
            <person name="Kavagutti S V."/>
        </authorList>
    </citation>
    <scope>NUCLEOTIDE SEQUENCE</scope>
</reference>